<feature type="region of interest" description="Disordered" evidence="1">
    <location>
        <begin position="1"/>
        <end position="20"/>
    </location>
</feature>
<sequence length="287" mass="31842">MTTTTSTPSTRLHVREEQEEGELMVMPLPTLRYHKSDYAVAGGTAPNSASTTEEEDEHELDDLLGDSSNVHHSNNNNNNELIEQFMARMGLTGEGSVRQSLLSMTSSLTLTDFDELEEDDIYGDHNVDHDDNFQQQQQPLDQDNDCVPTCPARRVSLQQTSQHTSTTTSSTNHNTPSTIQTTTTTTDCMPKRPGRRTSETTCQSIPEDSIATPKEDVDELLTSLSGHHRVDAMPKRPRRRNSDSTCKSIPEGTAFCDLKDYVPIVPARRQSDNRSACKSSSIVSLRA</sequence>
<protein>
    <submittedName>
        <fullName evidence="2">Uncharacterized protein</fullName>
    </submittedName>
</protein>
<evidence type="ECO:0000313" key="2">
    <source>
        <dbReference type="EMBL" id="CAB9519338.1"/>
    </source>
</evidence>
<comment type="caution">
    <text evidence="2">The sequence shown here is derived from an EMBL/GenBank/DDBJ whole genome shotgun (WGS) entry which is preliminary data.</text>
</comment>
<feature type="compositionally biased region" description="Low complexity" evidence="1">
    <location>
        <begin position="159"/>
        <end position="186"/>
    </location>
</feature>
<accession>A0A9N8HL83</accession>
<organism evidence="2 3">
    <name type="scientific">Seminavis robusta</name>
    <dbReference type="NCBI Taxonomy" id="568900"/>
    <lineage>
        <taxon>Eukaryota</taxon>
        <taxon>Sar</taxon>
        <taxon>Stramenopiles</taxon>
        <taxon>Ochrophyta</taxon>
        <taxon>Bacillariophyta</taxon>
        <taxon>Bacillariophyceae</taxon>
        <taxon>Bacillariophycidae</taxon>
        <taxon>Naviculales</taxon>
        <taxon>Naviculaceae</taxon>
        <taxon>Seminavis</taxon>
    </lineage>
</organism>
<name>A0A9N8HL83_9STRA</name>
<dbReference type="Proteomes" id="UP001153069">
    <property type="component" value="Unassembled WGS sequence"/>
</dbReference>
<keyword evidence="3" id="KW-1185">Reference proteome</keyword>
<dbReference type="EMBL" id="CAICTM010001007">
    <property type="protein sequence ID" value="CAB9519338.1"/>
    <property type="molecule type" value="Genomic_DNA"/>
</dbReference>
<reference evidence="2" key="1">
    <citation type="submission" date="2020-06" db="EMBL/GenBank/DDBJ databases">
        <authorList>
            <consortium name="Plant Systems Biology data submission"/>
        </authorList>
    </citation>
    <scope>NUCLEOTIDE SEQUENCE</scope>
    <source>
        <strain evidence="2">D6</strain>
    </source>
</reference>
<evidence type="ECO:0000256" key="1">
    <source>
        <dbReference type="SAM" id="MobiDB-lite"/>
    </source>
</evidence>
<feature type="region of interest" description="Disordered" evidence="1">
    <location>
        <begin position="124"/>
        <end position="144"/>
    </location>
</feature>
<dbReference type="AlphaFoldDB" id="A0A9N8HL83"/>
<feature type="compositionally biased region" description="Low complexity" evidence="1">
    <location>
        <begin position="1"/>
        <end position="10"/>
    </location>
</feature>
<evidence type="ECO:0000313" key="3">
    <source>
        <dbReference type="Proteomes" id="UP001153069"/>
    </source>
</evidence>
<proteinExistence type="predicted"/>
<gene>
    <name evidence="2" type="ORF">SEMRO_1009_G230750.1</name>
</gene>
<feature type="region of interest" description="Disordered" evidence="1">
    <location>
        <begin position="156"/>
        <end position="204"/>
    </location>
</feature>